<organism evidence="2 3">
    <name type="scientific">Pedococcus dokdonensis</name>
    <dbReference type="NCBI Taxonomy" id="443156"/>
    <lineage>
        <taxon>Bacteria</taxon>
        <taxon>Bacillati</taxon>
        <taxon>Actinomycetota</taxon>
        <taxon>Actinomycetes</taxon>
        <taxon>Micrococcales</taxon>
        <taxon>Intrasporangiaceae</taxon>
        <taxon>Pedococcus</taxon>
    </lineage>
</organism>
<evidence type="ECO:0000259" key="1">
    <source>
        <dbReference type="PROSITE" id="PS50995"/>
    </source>
</evidence>
<dbReference type="PANTHER" id="PTHR39515:SF2">
    <property type="entry name" value="HTH-TYPE TRANSCRIPTIONAL REGULATOR RV0880"/>
    <property type="match status" value="1"/>
</dbReference>
<dbReference type="Proteomes" id="UP000199077">
    <property type="component" value="Chromosome I"/>
</dbReference>
<name>A0A1H0QKI3_9MICO</name>
<dbReference type="InterPro" id="IPR000835">
    <property type="entry name" value="HTH_MarR-typ"/>
</dbReference>
<dbReference type="InterPro" id="IPR036388">
    <property type="entry name" value="WH-like_DNA-bd_sf"/>
</dbReference>
<dbReference type="InterPro" id="IPR052526">
    <property type="entry name" value="HTH-type_Bedaq_tolerance"/>
</dbReference>
<dbReference type="RefSeq" id="WP_091783902.1">
    <property type="nucleotide sequence ID" value="NZ_LT629711.1"/>
</dbReference>
<sequence length="158" mass="17381">MQPDRDVLALERIERELTLLVRRAQKVHLHTDVSTEPLERAAYAILGVVNDEGPLRAGTLAGRFRIDPSTVSRQAASLVAAGLMLREPDPDDGRACRFALTEHGRDALEATRAVRRRVMRQLLGAWPQEDRDAFASLLERFNAGLNSELASSGLVAAT</sequence>
<accession>A0A1H0QKI3</accession>
<dbReference type="GO" id="GO:0003677">
    <property type="term" value="F:DNA binding"/>
    <property type="evidence" value="ECO:0007669"/>
    <property type="project" value="UniProtKB-KW"/>
</dbReference>
<dbReference type="Gene3D" id="1.10.10.10">
    <property type="entry name" value="Winged helix-like DNA-binding domain superfamily/Winged helix DNA-binding domain"/>
    <property type="match status" value="1"/>
</dbReference>
<evidence type="ECO:0000313" key="2">
    <source>
        <dbReference type="EMBL" id="SDP17817.1"/>
    </source>
</evidence>
<dbReference type="EMBL" id="LT629711">
    <property type="protein sequence ID" value="SDP17817.1"/>
    <property type="molecule type" value="Genomic_DNA"/>
</dbReference>
<dbReference type="InterPro" id="IPR036390">
    <property type="entry name" value="WH_DNA-bd_sf"/>
</dbReference>
<dbReference type="SUPFAM" id="SSF46785">
    <property type="entry name" value="Winged helix' DNA-binding domain"/>
    <property type="match status" value="1"/>
</dbReference>
<keyword evidence="3" id="KW-1185">Reference proteome</keyword>
<reference evidence="3" key="1">
    <citation type="submission" date="2016-10" db="EMBL/GenBank/DDBJ databases">
        <authorList>
            <person name="Varghese N."/>
            <person name="Submissions S."/>
        </authorList>
    </citation>
    <scope>NUCLEOTIDE SEQUENCE [LARGE SCALE GENOMIC DNA]</scope>
    <source>
        <strain evidence="3">DSM 22329</strain>
    </source>
</reference>
<proteinExistence type="predicted"/>
<dbReference type="GO" id="GO:0003700">
    <property type="term" value="F:DNA-binding transcription factor activity"/>
    <property type="evidence" value="ECO:0007669"/>
    <property type="project" value="InterPro"/>
</dbReference>
<feature type="domain" description="HTH marR-type" evidence="1">
    <location>
        <begin position="10"/>
        <end position="143"/>
    </location>
</feature>
<dbReference type="STRING" id="443156.SAMN04489867_1640"/>
<evidence type="ECO:0000313" key="3">
    <source>
        <dbReference type="Proteomes" id="UP000199077"/>
    </source>
</evidence>
<dbReference type="OrthoDB" id="9815567at2"/>
<keyword evidence="2" id="KW-0238">DNA-binding</keyword>
<dbReference type="SMART" id="SM00347">
    <property type="entry name" value="HTH_MARR"/>
    <property type="match status" value="1"/>
</dbReference>
<dbReference type="PROSITE" id="PS50995">
    <property type="entry name" value="HTH_MARR_2"/>
    <property type="match status" value="1"/>
</dbReference>
<dbReference type="AlphaFoldDB" id="A0A1H0QKI3"/>
<gene>
    <name evidence="2" type="ORF">SAMN04489867_1640</name>
</gene>
<dbReference type="Pfam" id="PF01047">
    <property type="entry name" value="MarR"/>
    <property type="match status" value="1"/>
</dbReference>
<dbReference type="PANTHER" id="PTHR39515">
    <property type="entry name" value="CONSERVED PROTEIN"/>
    <property type="match status" value="1"/>
</dbReference>
<protein>
    <submittedName>
        <fullName evidence="2">DNA-binding transcriptional regulator, MarR family</fullName>
    </submittedName>
</protein>